<name>A0A2S0KEN5_9ACTN</name>
<dbReference type="SUPFAM" id="SSF51735">
    <property type="entry name" value="NAD(P)-binding Rossmann-fold domains"/>
    <property type="match status" value="1"/>
</dbReference>
<evidence type="ECO:0000313" key="4">
    <source>
        <dbReference type="EMBL" id="AVM00116.1"/>
    </source>
</evidence>
<dbReference type="GO" id="GO:0005829">
    <property type="term" value="C:cytosol"/>
    <property type="evidence" value="ECO:0007669"/>
    <property type="project" value="TreeGrafter"/>
</dbReference>
<keyword evidence="5" id="KW-1185">Reference proteome</keyword>
<dbReference type="NCBIfam" id="TIGR01214">
    <property type="entry name" value="rmlD"/>
    <property type="match status" value="1"/>
</dbReference>
<sequence length="300" mass="31111">MSQRTVHLVGATGQVGRALRALAPAGTRLAPYGSAEVDLTDQASVDAALAGLRRGDVVVNAAAYTAVDDAEADWKGAYALNAAGPARLAECTAAAGARLIQISTDYVFAVGARRAEPLEPGDLDQATQPTSVYGASKLAGERAARAADPQTTVVRTAWVYIGGPESRDFVGTMRRLAAGESEISVVDDQWGSPTYALDLAAGLWDLICAVGAPGDPTAGRVLHAAGAGRATWFQLAQAVFAGIGADPERVRPCSTAEFPRPAPRPAYSVLSGRSWVEAGLTPLRDWRAALTDALDAEIVS</sequence>
<dbReference type="OrthoDB" id="9803892at2"/>
<dbReference type="EC" id="1.1.1.133" evidence="2"/>
<protein>
    <recommendedName>
        <fullName evidence="2">dTDP-4-dehydrorhamnose reductase</fullName>
        <ecNumber evidence="2">1.1.1.133</ecNumber>
    </recommendedName>
</protein>
<dbReference type="EMBL" id="CP027433">
    <property type="protein sequence ID" value="AVM00116.1"/>
    <property type="molecule type" value="Genomic_DNA"/>
</dbReference>
<keyword evidence="2" id="KW-0521">NADP</keyword>
<dbReference type="Proteomes" id="UP000239814">
    <property type="component" value="Chromosome"/>
</dbReference>
<dbReference type="GO" id="GO:0019305">
    <property type="term" value="P:dTDP-rhamnose biosynthetic process"/>
    <property type="evidence" value="ECO:0007669"/>
    <property type="project" value="UniProtKB-UniPathway"/>
</dbReference>
<evidence type="ECO:0000256" key="2">
    <source>
        <dbReference type="RuleBase" id="RU364082"/>
    </source>
</evidence>
<dbReference type="GO" id="GO:0008831">
    <property type="term" value="F:dTDP-4-dehydrorhamnose reductase activity"/>
    <property type="evidence" value="ECO:0007669"/>
    <property type="project" value="UniProtKB-EC"/>
</dbReference>
<evidence type="ECO:0000256" key="1">
    <source>
        <dbReference type="ARBA" id="ARBA00010944"/>
    </source>
</evidence>
<dbReference type="PANTHER" id="PTHR10491">
    <property type="entry name" value="DTDP-4-DEHYDRORHAMNOSE REDUCTASE"/>
    <property type="match status" value="1"/>
</dbReference>
<dbReference type="PANTHER" id="PTHR10491:SF4">
    <property type="entry name" value="METHIONINE ADENOSYLTRANSFERASE 2 SUBUNIT BETA"/>
    <property type="match status" value="1"/>
</dbReference>
<dbReference type="Gene3D" id="3.40.50.720">
    <property type="entry name" value="NAD(P)-binding Rossmann-like Domain"/>
    <property type="match status" value="1"/>
</dbReference>
<dbReference type="InterPro" id="IPR029903">
    <property type="entry name" value="RmlD-like-bd"/>
</dbReference>
<dbReference type="Pfam" id="PF04321">
    <property type="entry name" value="RmlD_sub_bind"/>
    <property type="match status" value="1"/>
</dbReference>
<dbReference type="InterPro" id="IPR005913">
    <property type="entry name" value="dTDP_dehydrorham_reduct"/>
</dbReference>
<organism evidence="4 5">
    <name type="scientific">Gordonia iterans</name>
    <dbReference type="NCBI Taxonomy" id="1004901"/>
    <lineage>
        <taxon>Bacteria</taxon>
        <taxon>Bacillati</taxon>
        <taxon>Actinomycetota</taxon>
        <taxon>Actinomycetes</taxon>
        <taxon>Mycobacteriales</taxon>
        <taxon>Gordoniaceae</taxon>
        <taxon>Gordonia</taxon>
    </lineage>
</organism>
<dbReference type="KEGG" id="git:C6V83_07335"/>
<dbReference type="RefSeq" id="WP_105941847.1">
    <property type="nucleotide sequence ID" value="NZ_CP027433.1"/>
</dbReference>
<proteinExistence type="inferred from homology"/>
<dbReference type="CDD" id="cd05254">
    <property type="entry name" value="dTDP_HR_like_SDR_e"/>
    <property type="match status" value="1"/>
</dbReference>
<comment type="function">
    <text evidence="2">Catalyzes the reduction of dTDP-6-deoxy-L-lyxo-4-hexulose to yield dTDP-L-rhamnose.</text>
</comment>
<comment type="similarity">
    <text evidence="1 2">Belongs to the dTDP-4-dehydrorhamnose reductase family.</text>
</comment>
<evidence type="ECO:0000259" key="3">
    <source>
        <dbReference type="Pfam" id="PF04321"/>
    </source>
</evidence>
<evidence type="ECO:0000313" key="5">
    <source>
        <dbReference type="Proteomes" id="UP000239814"/>
    </source>
</evidence>
<reference evidence="4 5" key="1">
    <citation type="submission" date="2018-03" db="EMBL/GenBank/DDBJ databases">
        <title>Characteristics and genome of n-alkane degrading marine bacteria Gordonia iterans isolated from crude oil contaminated in Tae-an, South Korea.</title>
        <authorList>
            <person name="Lee S.-S."/>
            <person name="Kim H."/>
        </authorList>
    </citation>
    <scope>NUCLEOTIDE SEQUENCE [LARGE SCALE GENOMIC DNA]</scope>
    <source>
        <strain evidence="4 5">Co17</strain>
    </source>
</reference>
<accession>A0A2S0KEN5</accession>
<keyword evidence="2" id="KW-0560">Oxidoreductase</keyword>
<gene>
    <name evidence="4" type="primary">rfbD</name>
    <name evidence="4" type="ORF">C6V83_07335</name>
</gene>
<feature type="domain" description="RmlD-like substrate binding" evidence="3">
    <location>
        <begin position="6"/>
        <end position="296"/>
    </location>
</feature>
<dbReference type="AlphaFoldDB" id="A0A2S0KEN5"/>
<dbReference type="UniPathway" id="UPA00124"/>
<dbReference type="InterPro" id="IPR036291">
    <property type="entry name" value="NAD(P)-bd_dom_sf"/>
</dbReference>
<comment type="pathway">
    <text evidence="2">Carbohydrate biosynthesis; dTDP-L-rhamnose biosynthesis.</text>
</comment>
<dbReference type="Gene3D" id="3.90.25.10">
    <property type="entry name" value="UDP-galactose 4-epimerase, domain 1"/>
    <property type="match status" value="1"/>
</dbReference>